<reference evidence="1 2" key="1">
    <citation type="journal article" date="2014" name="Int. J. Syst. Evol. Microbiol.">
        <title>Complete genome sequence of Corynebacterium casei LMG S-19264T (=DSM 44701T), isolated from a smear-ripened cheese.</title>
        <authorList>
            <consortium name="US DOE Joint Genome Institute (JGI-PGF)"/>
            <person name="Walter F."/>
            <person name="Albersmeier A."/>
            <person name="Kalinowski J."/>
            <person name="Ruckert C."/>
        </authorList>
    </citation>
    <scope>NUCLEOTIDE SEQUENCE [LARGE SCALE GENOMIC DNA]</scope>
    <source>
        <strain evidence="1 2">NBRC 110095</strain>
    </source>
</reference>
<proteinExistence type="predicted"/>
<comment type="caution">
    <text evidence="1">The sequence shown here is derived from an EMBL/GenBank/DDBJ whole genome shotgun (WGS) entry which is preliminary data.</text>
</comment>
<evidence type="ECO:0000313" key="2">
    <source>
        <dbReference type="Proteomes" id="UP001156870"/>
    </source>
</evidence>
<dbReference type="EMBL" id="BSPD01000087">
    <property type="protein sequence ID" value="GLS27714.1"/>
    <property type="molecule type" value="Genomic_DNA"/>
</dbReference>
<keyword evidence="2" id="KW-1185">Reference proteome</keyword>
<name>A0AA37T8Y7_9GAMM</name>
<sequence>MKKKPFLHLPTLTVFIFFLFGASYSFGQCPIPSSEPVFRSESRNIQQYEWRLNNAQAWLEVAQTPVDEFIASFHDYVSANTDLDQYGLLRRQQDIFARYVGPNDDAVLSIQALLDGDAATIGKATCLDQLLLSGQLQRVDPSMPTEFQADIFKQGDQLRIYVAWRTVANYSGPPVDLSTRDRRNLIRSGWEFYTSLHNHPFFFGNIDIAGTIIASSPDLNLYRNYYSTYPLGSARITNGIDSAIYSEMDVDYLSLFE</sequence>
<dbReference type="AlphaFoldDB" id="A0AA37T8Y7"/>
<dbReference type="RefSeq" id="WP_232593458.1">
    <property type="nucleotide sequence ID" value="NZ_BSPD01000087.1"/>
</dbReference>
<accession>A0AA37T8Y7</accession>
<organism evidence="1 2">
    <name type="scientific">Marinibactrum halimedae</name>
    <dbReference type="NCBI Taxonomy" id="1444977"/>
    <lineage>
        <taxon>Bacteria</taxon>
        <taxon>Pseudomonadati</taxon>
        <taxon>Pseudomonadota</taxon>
        <taxon>Gammaproteobacteria</taxon>
        <taxon>Cellvibrionales</taxon>
        <taxon>Cellvibrionaceae</taxon>
        <taxon>Marinibactrum</taxon>
    </lineage>
</organism>
<gene>
    <name evidence="1" type="ORF">GCM10007877_34330</name>
</gene>
<protein>
    <submittedName>
        <fullName evidence="1">Uncharacterized protein</fullName>
    </submittedName>
</protein>
<evidence type="ECO:0000313" key="1">
    <source>
        <dbReference type="EMBL" id="GLS27714.1"/>
    </source>
</evidence>
<dbReference type="Proteomes" id="UP001156870">
    <property type="component" value="Unassembled WGS sequence"/>
</dbReference>